<comment type="caution">
    <text evidence="4">The sequence shown here is derived from an EMBL/GenBank/DDBJ whole genome shotgun (WGS) entry which is preliminary data.</text>
</comment>
<dbReference type="STRING" id="57577.A0A2K3JKU7"/>
<dbReference type="InterPro" id="IPR003613">
    <property type="entry name" value="Ubox_domain"/>
</dbReference>
<dbReference type="PROSITE" id="PS51698">
    <property type="entry name" value="U_BOX"/>
    <property type="match status" value="1"/>
</dbReference>
<name>A0A2K3JKU7_TRIPR</name>
<dbReference type="Proteomes" id="UP000236291">
    <property type="component" value="Unassembled WGS sequence"/>
</dbReference>
<feature type="domain" description="U-box" evidence="3">
    <location>
        <begin position="70"/>
        <end position="94"/>
    </location>
</feature>
<sequence>MAAATATAKRDESSELKERLWKLVKTIVESDDYSLQIADDAIATLSSLKDFKFNNNGTKNSFSSKLDQFTLPPEFRCPISTQLMIDPVILSTGQ</sequence>
<accession>A0A2K3JKU7</accession>
<reference evidence="4 5" key="2">
    <citation type="journal article" date="2017" name="Front. Plant Sci.">
        <title>Gene Classification and Mining of Molecular Markers Useful in Red Clover (Trifolium pratense) Breeding.</title>
        <authorList>
            <person name="Istvanek J."/>
            <person name="Dluhosova J."/>
            <person name="Dluhos P."/>
            <person name="Patkova L."/>
            <person name="Nedelnik J."/>
            <person name="Repkova J."/>
        </authorList>
    </citation>
    <scope>NUCLEOTIDE SEQUENCE [LARGE SCALE GENOMIC DNA]</scope>
    <source>
        <strain evidence="5">cv. Tatra</strain>
        <tissue evidence="4">Young leaves</tissue>
    </source>
</reference>
<evidence type="ECO:0000313" key="4">
    <source>
        <dbReference type="EMBL" id="PNX54652.1"/>
    </source>
</evidence>
<dbReference type="Pfam" id="PF04564">
    <property type="entry name" value="U-box"/>
    <property type="match status" value="1"/>
</dbReference>
<dbReference type="AlphaFoldDB" id="A0A2K3JKU7"/>
<dbReference type="Gene3D" id="3.30.40.10">
    <property type="entry name" value="Zinc/RING finger domain, C3HC4 (zinc finger)"/>
    <property type="match status" value="1"/>
</dbReference>
<dbReference type="ExpressionAtlas" id="A0A2K3JKU7">
    <property type="expression patterns" value="baseline"/>
</dbReference>
<proteinExistence type="predicted"/>
<dbReference type="GO" id="GO:0016567">
    <property type="term" value="P:protein ubiquitination"/>
    <property type="evidence" value="ECO:0007669"/>
    <property type="project" value="UniProtKB-UniPathway"/>
</dbReference>
<dbReference type="SUPFAM" id="SSF57850">
    <property type="entry name" value="RING/U-box"/>
    <property type="match status" value="1"/>
</dbReference>
<protein>
    <submittedName>
        <fullName evidence="4">U-box domain-containing protein 9-like</fullName>
    </submittedName>
</protein>
<evidence type="ECO:0000256" key="2">
    <source>
        <dbReference type="ARBA" id="ARBA00022679"/>
    </source>
</evidence>
<gene>
    <name evidence="4" type="ORF">L195_g048273</name>
</gene>
<organism evidence="4 5">
    <name type="scientific">Trifolium pratense</name>
    <name type="common">Red clover</name>
    <dbReference type="NCBI Taxonomy" id="57577"/>
    <lineage>
        <taxon>Eukaryota</taxon>
        <taxon>Viridiplantae</taxon>
        <taxon>Streptophyta</taxon>
        <taxon>Embryophyta</taxon>
        <taxon>Tracheophyta</taxon>
        <taxon>Spermatophyta</taxon>
        <taxon>Magnoliopsida</taxon>
        <taxon>eudicotyledons</taxon>
        <taxon>Gunneridae</taxon>
        <taxon>Pentapetalae</taxon>
        <taxon>rosids</taxon>
        <taxon>fabids</taxon>
        <taxon>Fabales</taxon>
        <taxon>Fabaceae</taxon>
        <taxon>Papilionoideae</taxon>
        <taxon>50 kb inversion clade</taxon>
        <taxon>NPAAA clade</taxon>
        <taxon>Hologalegina</taxon>
        <taxon>IRL clade</taxon>
        <taxon>Trifolieae</taxon>
        <taxon>Trifolium</taxon>
    </lineage>
</organism>
<reference evidence="4 5" key="1">
    <citation type="journal article" date="2014" name="Am. J. Bot.">
        <title>Genome assembly and annotation for red clover (Trifolium pratense; Fabaceae).</title>
        <authorList>
            <person name="Istvanek J."/>
            <person name="Jaros M."/>
            <person name="Krenek A."/>
            <person name="Repkova J."/>
        </authorList>
    </citation>
    <scope>NUCLEOTIDE SEQUENCE [LARGE SCALE GENOMIC DNA]</scope>
    <source>
        <strain evidence="5">cv. Tatra</strain>
        <tissue evidence="4">Young leaves</tissue>
    </source>
</reference>
<comment type="pathway">
    <text evidence="1">Protein modification; protein ubiquitination.</text>
</comment>
<evidence type="ECO:0000256" key="1">
    <source>
        <dbReference type="ARBA" id="ARBA00004906"/>
    </source>
</evidence>
<evidence type="ECO:0000313" key="5">
    <source>
        <dbReference type="Proteomes" id="UP000236291"/>
    </source>
</evidence>
<dbReference type="InterPro" id="IPR013083">
    <property type="entry name" value="Znf_RING/FYVE/PHD"/>
</dbReference>
<dbReference type="EMBL" id="ASHM01068741">
    <property type="protein sequence ID" value="PNX54652.1"/>
    <property type="molecule type" value="Genomic_DNA"/>
</dbReference>
<dbReference type="UniPathway" id="UPA00143"/>
<evidence type="ECO:0000259" key="3">
    <source>
        <dbReference type="PROSITE" id="PS51698"/>
    </source>
</evidence>
<keyword evidence="2" id="KW-0808">Transferase</keyword>
<dbReference type="GO" id="GO:0004842">
    <property type="term" value="F:ubiquitin-protein transferase activity"/>
    <property type="evidence" value="ECO:0007669"/>
    <property type="project" value="InterPro"/>
</dbReference>